<name>A0A9P0LPI5_ACAOB</name>
<accession>A0A9P0LPI5</accession>
<dbReference type="Proteomes" id="UP001152888">
    <property type="component" value="Unassembled WGS sequence"/>
</dbReference>
<dbReference type="AlphaFoldDB" id="A0A9P0LPI5"/>
<dbReference type="InterPro" id="IPR009057">
    <property type="entry name" value="Homeodomain-like_sf"/>
</dbReference>
<keyword evidence="2" id="KW-0238">DNA-binding</keyword>
<gene>
    <name evidence="4" type="ORF">ACAOBT_LOCUS23752</name>
</gene>
<evidence type="ECO:0000256" key="1">
    <source>
        <dbReference type="ARBA" id="ARBA00004123"/>
    </source>
</evidence>
<evidence type="ECO:0000313" key="4">
    <source>
        <dbReference type="EMBL" id="CAH1997450.1"/>
    </source>
</evidence>
<dbReference type="GO" id="GO:0005634">
    <property type="term" value="C:nucleus"/>
    <property type="evidence" value="ECO:0007669"/>
    <property type="project" value="UniProtKB-SubCell"/>
</dbReference>
<dbReference type="SUPFAM" id="SSF46689">
    <property type="entry name" value="Homeodomain-like"/>
    <property type="match status" value="1"/>
</dbReference>
<dbReference type="PANTHER" id="PTHR19303:SF73">
    <property type="entry name" value="PROTEIN PDC2"/>
    <property type="match status" value="1"/>
</dbReference>
<organism evidence="4 5">
    <name type="scientific">Acanthoscelides obtectus</name>
    <name type="common">Bean weevil</name>
    <name type="synonym">Bruchus obtectus</name>
    <dbReference type="NCBI Taxonomy" id="200917"/>
    <lineage>
        <taxon>Eukaryota</taxon>
        <taxon>Metazoa</taxon>
        <taxon>Ecdysozoa</taxon>
        <taxon>Arthropoda</taxon>
        <taxon>Hexapoda</taxon>
        <taxon>Insecta</taxon>
        <taxon>Pterygota</taxon>
        <taxon>Neoptera</taxon>
        <taxon>Endopterygota</taxon>
        <taxon>Coleoptera</taxon>
        <taxon>Polyphaga</taxon>
        <taxon>Cucujiformia</taxon>
        <taxon>Chrysomeloidea</taxon>
        <taxon>Chrysomelidae</taxon>
        <taxon>Bruchinae</taxon>
        <taxon>Bruchini</taxon>
        <taxon>Acanthoscelides</taxon>
    </lineage>
</organism>
<dbReference type="InterPro" id="IPR006600">
    <property type="entry name" value="HTH_CenpB_DNA-bd_dom"/>
</dbReference>
<sequence length="213" mass="24885">MRYQVVLDWTLHSTVRIFSIHCFVKMTDTWKAVGLKEKIDIIKSIEIAIGKSETARRNKMSKTIWCSREKIKQASEYKSQRIKKIRNPVRRDVNQALIRWFELRRTENIPISCPILQAKAEDLSKRLHGEDFRCTTGWCERFKVCHNINVGEVSGEAGDVNKEAVVNWLTDKWPGIAQNNSCEDIFNEDETGLFYKMTADRILKFRGEKKTED</sequence>
<keyword evidence="5" id="KW-1185">Reference proteome</keyword>
<proteinExistence type="predicted"/>
<dbReference type="OrthoDB" id="10047893at2759"/>
<evidence type="ECO:0000313" key="5">
    <source>
        <dbReference type="Proteomes" id="UP001152888"/>
    </source>
</evidence>
<feature type="domain" description="HTH CENPB-type" evidence="3">
    <location>
        <begin position="81"/>
        <end position="152"/>
    </location>
</feature>
<dbReference type="PROSITE" id="PS51253">
    <property type="entry name" value="HTH_CENPB"/>
    <property type="match status" value="1"/>
</dbReference>
<dbReference type="GO" id="GO:0003677">
    <property type="term" value="F:DNA binding"/>
    <property type="evidence" value="ECO:0007669"/>
    <property type="project" value="UniProtKB-KW"/>
</dbReference>
<protein>
    <recommendedName>
        <fullName evidence="3">HTH CENPB-type domain-containing protein</fullName>
    </recommendedName>
</protein>
<comment type="caution">
    <text evidence="4">The sequence shown here is derived from an EMBL/GenBank/DDBJ whole genome shotgun (WGS) entry which is preliminary data.</text>
</comment>
<dbReference type="SMART" id="SM00674">
    <property type="entry name" value="CENPB"/>
    <property type="match status" value="1"/>
</dbReference>
<dbReference type="InterPro" id="IPR050863">
    <property type="entry name" value="CenT-Element_Derived"/>
</dbReference>
<dbReference type="Pfam" id="PF03221">
    <property type="entry name" value="HTH_Tnp_Tc5"/>
    <property type="match status" value="1"/>
</dbReference>
<evidence type="ECO:0000259" key="3">
    <source>
        <dbReference type="PROSITE" id="PS51253"/>
    </source>
</evidence>
<evidence type="ECO:0000256" key="2">
    <source>
        <dbReference type="ARBA" id="ARBA00023125"/>
    </source>
</evidence>
<reference evidence="4" key="1">
    <citation type="submission" date="2022-03" db="EMBL/GenBank/DDBJ databases">
        <authorList>
            <person name="Sayadi A."/>
        </authorList>
    </citation>
    <scope>NUCLEOTIDE SEQUENCE</scope>
</reference>
<comment type="subcellular location">
    <subcellularLocation>
        <location evidence="1">Nucleus</location>
    </subcellularLocation>
</comment>
<dbReference type="PANTHER" id="PTHR19303">
    <property type="entry name" value="TRANSPOSON"/>
    <property type="match status" value="1"/>
</dbReference>
<dbReference type="Gene3D" id="1.10.10.60">
    <property type="entry name" value="Homeodomain-like"/>
    <property type="match status" value="1"/>
</dbReference>
<dbReference type="EMBL" id="CAKOFQ010007288">
    <property type="protein sequence ID" value="CAH1997450.1"/>
    <property type="molecule type" value="Genomic_DNA"/>
</dbReference>